<feature type="repeat" description="Filamin" evidence="1">
    <location>
        <begin position="90"/>
        <end position="173"/>
    </location>
</feature>
<evidence type="ECO:0000313" key="2">
    <source>
        <dbReference type="EMBL" id="CAH3145296.1"/>
    </source>
</evidence>
<reference evidence="2 3" key="1">
    <citation type="submission" date="2022-05" db="EMBL/GenBank/DDBJ databases">
        <authorList>
            <consortium name="Genoscope - CEA"/>
            <person name="William W."/>
        </authorList>
    </citation>
    <scope>NUCLEOTIDE SEQUENCE [LARGE SCALE GENOMIC DNA]</scope>
</reference>
<dbReference type="InterPro" id="IPR017868">
    <property type="entry name" value="Filamin/ABP280_repeat-like"/>
</dbReference>
<dbReference type="InterPro" id="IPR014756">
    <property type="entry name" value="Ig_E-set"/>
</dbReference>
<dbReference type="PANTHER" id="PTHR16165:SF5">
    <property type="entry name" value="NXPE FAMILY MEMBER 3"/>
    <property type="match status" value="1"/>
</dbReference>
<dbReference type="SUPFAM" id="SSF81296">
    <property type="entry name" value="E set domains"/>
    <property type="match status" value="1"/>
</dbReference>
<dbReference type="PROSITE" id="PS50194">
    <property type="entry name" value="FILAMIN_REPEAT"/>
    <property type="match status" value="1"/>
</dbReference>
<dbReference type="SUPFAM" id="SSF52266">
    <property type="entry name" value="SGNH hydrolase"/>
    <property type="match status" value="1"/>
</dbReference>
<dbReference type="SMART" id="SM00557">
    <property type="entry name" value="IG_FLMN"/>
    <property type="match status" value="1"/>
</dbReference>
<dbReference type="InterPro" id="IPR001298">
    <property type="entry name" value="Filamin/ABP280_rpt"/>
</dbReference>
<sequence length="475" mass="54719">MTLWQEEKSARMDTIPKQTGPVICLFFICGRLILGQDPYVYFEKNWCRERTLRTDWRTYTHSCPSYSRHWAYEIWSDDFKTHPNLSFISGAEINPAGHFSKIYIQSVTVLNRTKAFGGDAWRVRVQGPADLVATVSDMENGTYEAKFLPMEPGTYSLQITLDYTLCHGLKNPPPDWFMRGCRHGSFQRPGTLATSDDYINRPLYYGAYFTVQVPPTVPQDAQYLDSLFSSSTQWCSEGCNLLLDGFGRWVNNNWLPYKTTDSSDPRSGHRQGSGVLWIYGDSHNRRFYESVQRRQLCSRVFRACYHTNVWVYWLGTVNSNEMDLCYGGHDLNVTQVLEELRSIVTQPLMDEDSALVLNTGVHLLKSTSFRNYQKIIKGFIRVLKQSYRGRVVWKTTPSLGKQTELYTGCCRRFHTEQRIQLFNAYAMKKMCEAGIPVLDVYQISAAYPGGTTDGVHFPPFVFYPAEDALERYFTT</sequence>
<name>A0AAU9XEJ6_9CNID</name>
<dbReference type="InterPro" id="IPR013783">
    <property type="entry name" value="Ig-like_fold"/>
</dbReference>
<dbReference type="Proteomes" id="UP001159428">
    <property type="component" value="Unassembled WGS sequence"/>
</dbReference>
<dbReference type="AlphaFoldDB" id="A0AAU9XEJ6"/>
<accession>A0AAU9XEJ6</accession>
<dbReference type="Gene3D" id="2.60.40.10">
    <property type="entry name" value="Immunoglobulins"/>
    <property type="match status" value="1"/>
</dbReference>
<organism evidence="2 3">
    <name type="scientific">Pocillopora meandrina</name>
    <dbReference type="NCBI Taxonomy" id="46732"/>
    <lineage>
        <taxon>Eukaryota</taxon>
        <taxon>Metazoa</taxon>
        <taxon>Cnidaria</taxon>
        <taxon>Anthozoa</taxon>
        <taxon>Hexacorallia</taxon>
        <taxon>Scleractinia</taxon>
        <taxon>Astrocoeniina</taxon>
        <taxon>Pocilloporidae</taxon>
        <taxon>Pocillopora</taxon>
    </lineage>
</organism>
<dbReference type="Pfam" id="PF00630">
    <property type="entry name" value="Filamin"/>
    <property type="match status" value="1"/>
</dbReference>
<keyword evidence="3" id="KW-1185">Reference proteome</keyword>
<gene>
    <name evidence="2" type="ORF">PMEA_00022483</name>
</gene>
<proteinExistence type="predicted"/>
<evidence type="ECO:0000313" key="3">
    <source>
        <dbReference type="Proteomes" id="UP001159428"/>
    </source>
</evidence>
<dbReference type="EMBL" id="CALNXJ010000040">
    <property type="protein sequence ID" value="CAH3145296.1"/>
    <property type="molecule type" value="Genomic_DNA"/>
</dbReference>
<protein>
    <submittedName>
        <fullName evidence="2">Uncharacterized protein</fullName>
    </submittedName>
</protein>
<dbReference type="InterPro" id="IPR036514">
    <property type="entry name" value="SGNH_hydro_sf"/>
</dbReference>
<comment type="caution">
    <text evidence="2">The sequence shown here is derived from an EMBL/GenBank/DDBJ whole genome shotgun (WGS) entry which is preliminary data.</text>
</comment>
<dbReference type="PANTHER" id="PTHR16165">
    <property type="entry name" value="NXPE FAMILY MEMBER"/>
    <property type="match status" value="1"/>
</dbReference>
<dbReference type="Gene3D" id="3.40.50.1110">
    <property type="entry name" value="SGNH hydrolase"/>
    <property type="match status" value="1"/>
</dbReference>
<evidence type="ECO:0000256" key="1">
    <source>
        <dbReference type="PROSITE-ProRule" id="PRU00087"/>
    </source>
</evidence>